<proteinExistence type="predicted"/>
<evidence type="ECO:0000313" key="2">
    <source>
        <dbReference type="Proteomes" id="UP001229081"/>
    </source>
</evidence>
<dbReference type="EMBL" id="JAUFSA010000001">
    <property type="protein sequence ID" value="MDP7733917.1"/>
    <property type="molecule type" value="Genomic_DNA"/>
</dbReference>
<protein>
    <submittedName>
        <fullName evidence="1">Uncharacterized protein</fullName>
    </submittedName>
</protein>
<accession>A0AAJ1S1E4</accession>
<sequence length="71" mass="7829">MAIHGFIAGAAPGYSAAGLSNWWTHGWTDVRSRTGELGLIKFIEEILAKLQTFTVMWLTIRPWAVRVAGCP</sequence>
<name>A0AAJ1S1E4_9MYCO</name>
<comment type="caution">
    <text evidence="1">The sequence shown here is derived from an EMBL/GenBank/DDBJ whole genome shotgun (WGS) entry which is preliminary data.</text>
</comment>
<reference evidence="1" key="1">
    <citation type="submission" date="2023-06" db="EMBL/GenBank/DDBJ databases">
        <title>Identification of two novel mycobacterium reveal diversities and complexities of Mycobacterium gordonae clade.</title>
        <authorList>
            <person name="Matsumoto Y."/>
            <person name="Nakamura S."/>
            <person name="Motooka D."/>
            <person name="Fukushima K."/>
        </authorList>
    </citation>
    <scope>NUCLEOTIDE SEQUENCE</scope>
    <source>
        <strain evidence="1">TY812</strain>
    </source>
</reference>
<gene>
    <name evidence="1" type="ORF">QXL92_04010</name>
</gene>
<dbReference type="RefSeq" id="WP_306254719.1">
    <property type="nucleotide sequence ID" value="NZ_JAUFSA010000001.1"/>
</dbReference>
<dbReference type="AlphaFoldDB" id="A0AAJ1S1E4"/>
<dbReference type="Proteomes" id="UP001229081">
    <property type="component" value="Unassembled WGS sequence"/>
</dbReference>
<organism evidence="1 2">
    <name type="scientific">Mycobacterium paragordonae</name>
    <dbReference type="NCBI Taxonomy" id="1389713"/>
    <lineage>
        <taxon>Bacteria</taxon>
        <taxon>Bacillati</taxon>
        <taxon>Actinomycetota</taxon>
        <taxon>Actinomycetes</taxon>
        <taxon>Mycobacteriales</taxon>
        <taxon>Mycobacteriaceae</taxon>
        <taxon>Mycobacterium</taxon>
    </lineage>
</organism>
<evidence type="ECO:0000313" key="1">
    <source>
        <dbReference type="EMBL" id="MDP7733917.1"/>
    </source>
</evidence>